<dbReference type="EMBL" id="DS268438">
    <property type="protein sequence ID" value="EFO99481.1"/>
    <property type="molecule type" value="Genomic_DNA"/>
</dbReference>
<proteinExistence type="predicted"/>
<dbReference type="Proteomes" id="UP000008281">
    <property type="component" value="Unassembled WGS sequence"/>
</dbReference>
<name>E3MDW6_CAERE</name>
<gene>
    <name evidence="2" type="ORF">CRE_22482</name>
</gene>
<dbReference type="InParanoid" id="E3MDW6"/>
<protein>
    <submittedName>
        <fullName evidence="2">Uncharacterized protein</fullName>
    </submittedName>
</protein>
<organism evidence="3">
    <name type="scientific">Caenorhabditis remanei</name>
    <name type="common">Caenorhabditis vulgaris</name>
    <dbReference type="NCBI Taxonomy" id="31234"/>
    <lineage>
        <taxon>Eukaryota</taxon>
        <taxon>Metazoa</taxon>
        <taxon>Ecdysozoa</taxon>
        <taxon>Nematoda</taxon>
        <taxon>Chromadorea</taxon>
        <taxon>Rhabditida</taxon>
        <taxon>Rhabditina</taxon>
        <taxon>Rhabditomorpha</taxon>
        <taxon>Rhabditoidea</taxon>
        <taxon>Rhabditidae</taxon>
        <taxon>Peloderinae</taxon>
        <taxon>Caenorhabditis</taxon>
    </lineage>
</organism>
<dbReference type="HOGENOM" id="CLU_797514_0_0_1"/>
<sequence length="348" mass="38645">MNPKEIGQLGSQCSGCSSSIFPKNWTETFWLNLLDAYLASSQAPAEKPVVTISSASTSSLMPHTKDWMSHEIIQEFIKNYPVFEKIQEELNSSNPTAISPFDLTNAKDLSTSTIPRTEYQDSGALMTVEFLKALDAQFQMTIKPETSAKMSPFGFKVNPTTSTTPESEYQDSGALTTLKLFKLVNAERQMTSKPETSAKMSPFGFKVNTTTSTTPRSEYQDSGALTTLELFNAVNAQCQMLNNSETSREIAPNPHGFKVTTSSTTPRTGYQDSGALSTLQLFNAVNAQCQMTSNASRKRSRRAEKKLTVQAPTRFSDGSEIFFFMELFHLIHQGFEKVIRSHNCMFSN</sequence>
<keyword evidence="3" id="KW-1185">Reference proteome</keyword>
<dbReference type="AlphaFoldDB" id="E3MDW6"/>
<evidence type="ECO:0000256" key="1">
    <source>
        <dbReference type="SAM" id="MobiDB-lite"/>
    </source>
</evidence>
<feature type="region of interest" description="Disordered" evidence="1">
    <location>
        <begin position="246"/>
        <end position="267"/>
    </location>
</feature>
<evidence type="ECO:0000313" key="3">
    <source>
        <dbReference type="Proteomes" id="UP000008281"/>
    </source>
</evidence>
<evidence type="ECO:0000313" key="2">
    <source>
        <dbReference type="EMBL" id="EFO99481.1"/>
    </source>
</evidence>
<reference evidence="2" key="1">
    <citation type="submission" date="2007-07" db="EMBL/GenBank/DDBJ databases">
        <title>PCAP assembly of the Caenorhabditis remanei genome.</title>
        <authorList>
            <consortium name="The Caenorhabditis remanei Sequencing Consortium"/>
            <person name="Wilson R.K."/>
        </authorList>
    </citation>
    <scope>NUCLEOTIDE SEQUENCE [LARGE SCALE GENOMIC DNA]</scope>
    <source>
        <strain evidence="2">PB4641</strain>
    </source>
</reference>
<accession>E3MDW6</accession>